<dbReference type="InterPro" id="IPR017871">
    <property type="entry name" value="ABC_transporter-like_CS"/>
</dbReference>
<dbReference type="GO" id="GO:0016887">
    <property type="term" value="F:ATP hydrolysis activity"/>
    <property type="evidence" value="ECO:0007669"/>
    <property type="project" value="InterPro"/>
</dbReference>
<reference evidence="6 7" key="1">
    <citation type="submission" date="2017-03" db="EMBL/GenBank/DDBJ databases">
        <authorList>
            <person name="Afonso C.L."/>
            <person name="Miller P.J."/>
            <person name="Scott M.A."/>
            <person name="Spackman E."/>
            <person name="Goraichik I."/>
            <person name="Dimitrov K.M."/>
            <person name="Suarez D.L."/>
            <person name="Swayne D.E."/>
        </authorList>
    </citation>
    <scope>NUCLEOTIDE SEQUENCE [LARGE SCALE GENOMIC DNA]</scope>
    <source>
        <strain evidence="6 7">CECT 8620</strain>
    </source>
</reference>
<dbReference type="GO" id="GO:0043190">
    <property type="term" value="C:ATP-binding cassette (ABC) transporter complex"/>
    <property type="evidence" value="ECO:0007669"/>
    <property type="project" value="InterPro"/>
</dbReference>
<protein>
    <submittedName>
        <fullName evidence="6">Spermidine/putrescine import ATP-binding protein PotA</fullName>
        <ecNumber evidence="6">3.6.3.31</ecNumber>
    </submittedName>
</protein>
<dbReference type="PROSITE" id="PS00211">
    <property type="entry name" value="ABC_TRANSPORTER_1"/>
    <property type="match status" value="1"/>
</dbReference>
<sequence>MKLALLKTPDTDLKVSPVPKDTAPATPKLKQATQSHRFDAEIVSVTKRYAPLGAPAVDNISLRIPRNSYCCLLGPSGCGKSTTLRMLAGHEDVSEGAILIHDREITTLPPVERGTSMMFQDYALFPHLTALDNVAFSLKVRGVAQIERRAKAREYLELVQMDHLAERLPNQMSGGQQQRVALARSLITRPKVLLLDEPLSALDPFLRIRMRAELKRIQKELGISFIHVTHSQDEALALADLIVVMNDAVIMQAAPAREVFETPTNAFVAKFLGGHNVIQSKGREVSVRADQCHLGARPGMNSLSGKISMIEYQGTNVRITVTTAENEDMTVLMPALTYFDHAPEIGETAQMSWEASDEHALAPM</sequence>
<evidence type="ECO:0000256" key="2">
    <source>
        <dbReference type="ARBA" id="ARBA00022741"/>
    </source>
</evidence>
<evidence type="ECO:0000313" key="7">
    <source>
        <dbReference type="Proteomes" id="UP000193862"/>
    </source>
</evidence>
<dbReference type="Pfam" id="PF00005">
    <property type="entry name" value="ABC_tran"/>
    <property type="match status" value="1"/>
</dbReference>
<evidence type="ECO:0000256" key="4">
    <source>
        <dbReference type="SAM" id="MobiDB-lite"/>
    </source>
</evidence>
<dbReference type="PROSITE" id="PS50893">
    <property type="entry name" value="ABC_TRANSPORTER_2"/>
    <property type="match status" value="1"/>
</dbReference>
<feature type="region of interest" description="Disordered" evidence="4">
    <location>
        <begin position="1"/>
        <end position="30"/>
    </location>
</feature>
<evidence type="ECO:0000256" key="3">
    <source>
        <dbReference type="ARBA" id="ARBA00022840"/>
    </source>
</evidence>
<dbReference type="InterPro" id="IPR027417">
    <property type="entry name" value="P-loop_NTPase"/>
</dbReference>
<name>A0A1Y5T7L7_9RHOB</name>
<dbReference type="InterPro" id="IPR003439">
    <property type="entry name" value="ABC_transporter-like_ATP-bd"/>
</dbReference>
<evidence type="ECO:0000313" key="6">
    <source>
        <dbReference type="EMBL" id="SLN57239.1"/>
    </source>
</evidence>
<dbReference type="EMBL" id="FWFS01000009">
    <property type="protein sequence ID" value="SLN57239.1"/>
    <property type="molecule type" value="Genomic_DNA"/>
</dbReference>
<dbReference type="OrthoDB" id="9802264at2"/>
<dbReference type="PANTHER" id="PTHR42781:SF4">
    <property type="entry name" value="SPERMIDINE_PUTRESCINE IMPORT ATP-BINDING PROTEIN POTA"/>
    <property type="match status" value="1"/>
</dbReference>
<accession>A0A1Y5T7L7</accession>
<dbReference type="GO" id="GO:0005524">
    <property type="term" value="F:ATP binding"/>
    <property type="evidence" value="ECO:0007669"/>
    <property type="project" value="UniProtKB-KW"/>
</dbReference>
<evidence type="ECO:0000259" key="5">
    <source>
        <dbReference type="PROSITE" id="PS50893"/>
    </source>
</evidence>
<dbReference type="InterPro" id="IPR050093">
    <property type="entry name" value="ABC_SmlMolc_Importer"/>
</dbReference>
<dbReference type="FunFam" id="3.40.50.300:FF:000425">
    <property type="entry name" value="Probable ABC transporter, ATP-binding subunit"/>
    <property type="match status" value="1"/>
</dbReference>
<dbReference type="SMART" id="SM00382">
    <property type="entry name" value="AAA"/>
    <property type="match status" value="1"/>
</dbReference>
<proteinExistence type="predicted"/>
<dbReference type="RefSeq" id="WP_085837233.1">
    <property type="nucleotide sequence ID" value="NZ_FWFS01000009.1"/>
</dbReference>
<dbReference type="AlphaFoldDB" id="A0A1Y5T7L7"/>
<keyword evidence="3 6" id="KW-0067">ATP-binding</keyword>
<dbReference type="Proteomes" id="UP000193862">
    <property type="component" value="Unassembled WGS sequence"/>
</dbReference>
<dbReference type="SUPFAM" id="SSF52540">
    <property type="entry name" value="P-loop containing nucleoside triphosphate hydrolases"/>
    <property type="match status" value="1"/>
</dbReference>
<dbReference type="InterPro" id="IPR003593">
    <property type="entry name" value="AAA+_ATPase"/>
</dbReference>
<dbReference type="GO" id="GO:0022857">
    <property type="term" value="F:transmembrane transporter activity"/>
    <property type="evidence" value="ECO:0007669"/>
    <property type="project" value="InterPro"/>
</dbReference>
<dbReference type="PANTHER" id="PTHR42781">
    <property type="entry name" value="SPERMIDINE/PUTRESCINE IMPORT ATP-BINDING PROTEIN POTA"/>
    <property type="match status" value="1"/>
</dbReference>
<keyword evidence="1" id="KW-0813">Transport</keyword>
<keyword evidence="7" id="KW-1185">Reference proteome</keyword>
<dbReference type="SUPFAM" id="SSF50331">
    <property type="entry name" value="MOP-like"/>
    <property type="match status" value="1"/>
</dbReference>
<feature type="domain" description="ABC transporter" evidence="5">
    <location>
        <begin position="40"/>
        <end position="272"/>
    </location>
</feature>
<organism evidence="6 7">
    <name type="scientific">Aquimixticola soesokkakensis</name>
    <dbReference type="NCBI Taxonomy" id="1519096"/>
    <lineage>
        <taxon>Bacteria</taxon>
        <taxon>Pseudomonadati</taxon>
        <taxon>Pseudomonadota</taxon>
        <taxon>Alphaproteobacteria</taxon>
        <taxon>Rhodobacterales</taxon>
        <taxon>Paracoccaceae</taxon>
        <taxon>Aquimixticola</taxon>
    </lineage>
</organism>
<dbReference type="EC" id="3.6.3.31" evidence="6"/>
<dbReference type="InterPro" id="IPR013611">
    <property type="entry name" value="Transp-assoc_OB_typ2"/>
</dbReference>
<dbReference type="GO" id="GO:0015697">
    <property type="term" value="P:quaternary ammonium group transport"/>
    <property type="evidence" value="ECO:0007669"/>
    <property type="project" value="UniProtKB-ARBA"/>
</dbReference>
<keyword evidence="6" id="KW-0378">Hydrolase</keyword>
<dbReference type="InterPro" id="IPR008995">
    <property type="entry name" value="Mo/tungstate-bd_C_term_dom"/>
</dbReference>
<dbReference type="Gene3D" id="3.40.50.300">
    <property type="entry name" value="P-loop containing nucleotide triphosphate hydrolases"/>
    <property type="match status" value="1"/>
</dbReference>
<keyword evidence="2" id="KW-0547">Nucleotide-binding</keyword>
<evidence type="ECO:0000256" key="1">
    <source>
        <dbReference type="ARBA" id="ARBA00022448"/>
    </source>
</evidence>
<gene>
    <name evidence="6" type="primary">potA_3</name>
    <name evidence="6" type="ORF">AQS8620_02523</name>
</gene>
<dbReference type="Pfam" id="PF08402">
    <property type="entry name" value="TOBE_2"/>
    <property type="match status" value="1"/>
</dbReference>